<dbReference type="Proteomes" id="UP000241818">
    <property type="component" value="Unassembled WGS sequence"/>
</dbReference>
<protein>
    <submittedName>
        <fullName evidence="1">Uncharacterized protein</fullName>
    </submittedName>
</protein>
<accession>A0A2T3AZY7</accession>
<organism evidence="1 2">
    <name type="scientific">Amorphotheca resinae ATCC 22711</name>
    <dbReference type="NCBI Taxonomy" id="857342"/>
    <lineage>
        <taxon>Eukaryota</taxon>
        <taxon>Fungi</taxon>
        <taxon>Dikarya</taxon>
        <taxon>Ascomycota</taxon>
        <taxon>Pezizomycotina</taxon>
        <taxon>Leotiomycetes</taxon>
        <taxon>Helotiales</taxon>
        <taxon>Amorphothecaceae</taxon>
        <taxon>Amorphotheca</taxon>
    </lineage>
</organism>
<dbReference type="GeneID" id="36574814"/>
<dbReference type="InParanoid" id="A0A2T3AZY7"/>
<keyword evidence="2" id="KW-1185">Reference proteome</keyword>
<evidence type="ECO:0000313" key="1">
    <source>
        <dbReference type="EMBL" id="PSS16702.1"/>
    </source>
</evidence>
<proteinExistence type="predicted"/>
<dbReference type="RefSeq" id="XP_024720210.1">
    <property type="nucleotide sequence ID" value="XM_024866733.1"/>
</dbReference>
<sequence length="70" mass="7987">MAFIRVRGRPINWRELSPPLSNRSRYVHPTISNPTPRGYRAARLKTRRSFMNKGCLGGTSIPLVILDHIS</sequence>
<reference evidence="1 2" key="1">
    <citation type="journal article" date="2018" name="New Phytol.">
        <title>Comparative genomics and transcriptomics depict ericoid mycorrhizal fungi as versatile saprotrophs and plant mutualists.</title>
        <authorList>
            <person name="Martino E."/>
            <person name="Morin E."/>
            <person name="Grelet G.A."/>
            <person name="Kuo A."/>
            <person name="Kohler A."/>
            <person name="Daghino S."/>
            <person name="Barry K.W."/>
            <person name="Cichocki N."/>
            <person name="Clum A."/>
            <person name="Dockter R.B."/>
            <person name="Hainaut M."/>
            <person name="Kuo R.C."/>
            <person name="LaButti K."/>
            <person name="Lindahl B.D."/>
            <person name="Lindquist E.A."/>
            <person name="Lipzen A."/>
            <person name="Khouja H.R."/>
            <person name="Magnuson J."/>
            <person name="Murat C."/>
            <person name="Ohm R.A."/>
            <person name="Singer S.W."/>
            <person name="Spatafora J.W."/>
            <person name="Wang M."/>
            <person name="Veneault-Fourrey C."/>
            <person name="Henrissat B."/>
            <person name="Grigoriev I.V."/>
            <person name="Martin F.M."/>
            <person name="Perotto S."/>
        </authorList>
    </citation>
    <scope>NUCLEOTIDE SEQUENCE [LARGE SCALE GENOMIC DNA]</scope>
    <source>
        <strain evidence="1 2">ATCC 22711</strain>
    </source>
</reference>
<dbReference type="EMBL" id="KZ679012">
    <property type="protein sequence ID" value="PSS16702.1"/>
    <property type="molecule type" value="Genomic_DNA"/>
</dbReference>
<evidence type="ECO:0000313" key="2">
    <source>
        <dbReference type="Proteomes" id="UP000241818"/>
    </source>
</evidence>
<gene>
    <name evidence="1" type="ORF">M430DRAFT_35392</name>
</gene>
<name>A0A2T3AZY7_AMORE</name>
<dbReference type="AlphaFoldDB" id="A0A2T3AZY7"/>